<dbReference type="EMBL" id="KZ998040">
    <property type="protein sequence ID" value="RKO86629.1"/>
    <property type="molecule type" value="Genomic_DNA"/>
</dbReference>
<dbReference type="GO" id="GO:0046354">
    <property type="term" value="P:mannan biosynthetic process"/>
    <property type="evidence" value="ECO:0007669"/>
    <property type="project" value="TreeGrafter"/>
</dbReference>
<evidence type="ECO:0000256" key="8">
    <source>
        <dbReference type="ARBA" id="ARBA00023136"/>
    </source>
</evidence>
<keyword evidence="3 11" id="KW-0808">Transferase</keyword>
<dbReference type="SUPFAM" id="SSF53448">
    <property type="entry name" value="Nucleotide-diphospho-sugar transferases"/>
    <property type="match status" value="1"/>
</dbReference>
<keyword evidence="4 10" id="KW-0812">Transmembrane</keyword>
<dbReference type="InterPro" id="IPR029044">
    <property type="entry name" value="Nucleotide-diphossugar_trans"/>
</dbReference>
<dbReference type="GO" id="GO:0000139">
    <property type="term" value="C:Golgi membrane"/>
    <property type="evidence" value="ECO:0007669"/>
    <property type="project" value="UniProtKB-SubCell"/>
</dbReference>
<feature type="region of interest" description="Disordered" evidence="9">
    <location>
        <begin position="1"/>
        <end position="35"/>
    </location>
</feature>
<name>A0A4P9W2X9_9FUNG</name>
<dbReference type="PANTHER" id="PTHR31646:SF1">
    <property type="entry name" value="ALPHA-1,2-MANNOSYLTRANSFERASE MNN2"/>
    <property type="match status" value="1"/>
</dbReference>
<evidence type="ECO:0000256" key="5">
    <source>
        <dbReference type="ARBA" id="ARBA00022968"/>
    </source>
</evidence>
<comment type="subcellular location">
    <subcellularLocation>
        <location evidence="1">Golgi apparatus membrane</location>
        <topology evidence="1">Single-pass type II membrane protein</topology>
    </subcellularLocation>
</comment>
<dbReference type="InterPro" id="IPR022751">
    <property type="entry name" value="Alpha_mannosyltransferase"/>
</dbReference>
<keyword evidence="8 10" id="KW-0472">Membrane</keyword>
<reference evidence="12" key="1">
    <citation type="journal article" date="2018" name="Nat. Microbiol.">
        <title>Leveraging single-cell genomics to expand the fungal tree of life.</title>
        <authorList>
            <person name="Ahrendt S.R."/>
            <person name="Quandt C.A."/>
            <person name="Ciobanu D."/>
            <person name="Clum A."/>
            <person name="Salamov A."/>
            <person name="Andreopoulos B."/>
            <person name="Cheng J.F."/>
            <person name="Woyke T."/>
            <person name="Pelin A."/>
            <person name="Henrissat B."/>
            <person name="Reynolds N.K."/>
            <person name="Benny G.L."/>
            <person name="Smith M.E."/>
            <person name="James T.Y."/>
            <person name="Grigoriev I.V."/>
        </authorList>
    </citation>
    <scope>NUCLEOTIDE SEQUENCE [LARGE SCALE GENOMIC DNA]</scope>
</reference>
<dbReference type="Proteomes" id="UP000269721">
    <property type="component" value="Unassembled WGS sequence"/>
</dbReference>
<keyword evidence="12" id="KW-1185">Reference proteome</keyword>
<evidence type="ECO:0000256" key="9">
    <source>
        <dbReference type="SAM" id="MobiDB-lite"/>
    </source>
</evidence>
<keyword evidence="7" id="KW-0333">Golgi apparatus</keyword>
<comment type="similarity">
    <text evidence="2">Belongs to the MNN1/MNT family.</text>
</comment>
<evidence type="ECO:0000256" key="3">
    <source>
        <dbReference type="ARBA" id="ARBA00022679"/>
    </source>
</evidence>
<evidence type="ECO:0000256" key="10">
    <source>
        <dbReference type="SAM" id="Phobius"/>
    </source>
</evidence>
<dbReference type="PANTHER" id="PTHR31646">
    <property type="entry name" value="ALPHA-1,2-MANNOSYLTRANSFERASE MNN2"/>
    <property type="match status" value="1"/>
</dbReference>
<evidence type="ECO:0000256" key="1">
    <source>
        <dbReference type="ARBA" id="ARBA00004323"/>
    </source>
</evidence>
<gene>
    <name evidence="11" type="ORF">BDK51DRAFT_51310</name>
</gene>
<feature type="transmembrane region" description="Helical" evidence="10">
    <location>
        <begin position="43"/>
        <end position="62"/>
    </location>
</feature>
<dbReference type="OrthoDB" id="430354at2759"/>
<evidence type="ECO:0000256" key="2">
    <source>
        <dbReference type="ARBA" id="ARBA00009105"/>
    </source>
</evidence>
<keyword evidence="6 10" id="KW-1133">Transmembrane helix</keyword>
<proteinExistence type="inferred from homology"/>
<dbReference type="AlphaFoldDB" id="A0A4P9W2X9"/>
<evidence type="ECO:0000313" key="12">
    <source>
        <dbReference type="Proteomes" id="UP000269721"/>
    </source>
</evidence>
<sequence>MGKPKGASTPLVSRKAVPIDTEGGQLEKGRPKPKPSRPFYRRYCAITGFTCFLLFCLWSYAWDEFRFKEKITSLVRSRGGEDVRRLDPMGVDAEKEPVYLSGPCKPSNNKLQLHEPKFEDWTDDDIDAHRRDWQQWITQDFPRRPSYEELSRRLAQNGLPAMEGRGIVIYGSRANLKWMNTTISFLHSYGTRLPIEIWSFANEVSGSGDRAALEGLSRPGIPVRVRTVEDEGNIFRMTRGRSNGWHIKVPALLNCGFREVLALDMDNVPIVDPTFLFDSPEFRKKGAMFWPDYWKTHSQNPVWRWMGAPCVDEWEQESGMILIDKERSWKALNLLWYIERDDAIRKWHEFLHGDKDLYRFAFRATETPVYWVPHLVTPGGFVAPDDQGNPRFCGLCMVQHAPSGNPIFAHCNLLKYANHRLFNATHPPLSVIKRYKPLPAEWLPVGPELGTRMMWGDTRGAHAGLISAHGMTCVDIFTDKMDGVERQIEMDSLEKFNPAFGERLYGMVFG</sequence>
<dbReference type="GO" id="GO:0000026">
    <property type="term" value="F:alpha-1,2-mannosyltransferase activity"/>
    <property type="evidence" value="ECO:0007669"/>
    <property type="project" value="TreeGrafter"/>
</dbReference>
<evidence type="ECO:0000256" key="6">
    <source>
        <dbReference type="ARBA" id="ARBA00022989"/>
    </source>
</evidence>
<evidence type="ECO:0000256" key="4">
    <source>
        <dbReference type="ARBA" id="ARBA00022692"/>
    </source>
</evidence>
<organism evidence="11 12">
    <name type="scientific">Blyttiomyces helicus</name>
    <dbReference type="NCBI Taxonomy" id="388810"/>
    <lineage>
        <taxon>Eukaryota</taxon>
        <taxon>Fungi</taxon>
        <taxon>Fungi incertae sedis</taxon>
        <taxon>Chytridiomycota</taxon>
        <taxon>Chytridiomycota incertae sedis</taxon>
        <taxon>Chytridiomycetes</taxon>
        <taxon>Chytridiomycetes incertae sedis</taxon>
        <taxon>Blyttiomyces</taxon>
    </lineage>
</organism>
<keyword evidence="11" id="KW-0328">Glycosyltransferase</keyword>
<protein>
    <submittedName>
        <fullName evidence="11">Mannosyltransferase putative-domain-containing protein</fullName>
    </submittedName>
</protein>
<dbReference type="Pfam" id="PF11051">
    <property type="entry name" value="Mannosyl_trans3"/>
    <property type="match status" value="2"/>
</dbReference>
<evidence type="ECO:0000313" key="11">
    <source>
        <dbReference type="EMBL" id="RKO86629.1"/>
    </source>
</evidence>
<evidence type="ECO:0000256" key="7">
    <source>
        <dbReference type="ARBA" id="ARBA00023034"/>
    </source>
</evidence>
<accession>A0A4P9W2X9</accession>
<keyword evidence="5" id="KW-0735">Signal-anchor</keyword>